<accession>A0AC58TJF6</accession>
<reference evidence="2" key="2">
    <citation type="submission" date="2025-08" db="UniProtKB">
        <authorList>
            <consortium name="RefSeq"/>
        </authorList>
    </citation>
    <scope>IDENTIFICATION</scope>
    <source>
        <tissue evidence="2">Leaf</tissue>
    </source>
</reference>
<gene>
    <name evidence="2" type="primary">LOC142174876</name>
</gene>
<protein>
    <submittedName>
        <fullName evidence="2">Uncharacterized protein LOC142174876</fullName>
    </submittedName>
</protein>
<proteinExistence type="predicted"/>
<name>A0AC58TJF6_TOBAC</name>
<evidence type="ECO:0000313" key="1">
    <source>
        <dbReference type="Proteomes" id="UP000790787"/>
    </source>
</evidence>
<organism evidence="1 2">
    <name type="scientific">Nicotiana tabacum</name>
    <name type="common">Common tobacco</name>
    <dbReference type="NCBI Taxonomy" id="4097"/>
    <lineage>
        <taxon>Eukaryota</taxon>
        <taxon>Viridiplantae</taxon>
        <taxon>Streptophyta</taxon>
        <taxon>Embryophyta</taxon>
        <taxon>Tracheophyta</taxon>
        <taxon>Spermatophyta</taxon>
        <taxon>Magnoliopsida</taxon>
        <taxon>eudicotyledons</taxon>
        <taxon>Gunneridae</taxon>
        <taxon>Pentapetalae</taxon>
        <taxon>asterids</taxon>
        <taxon>lamiids</taxon>
        <taxon>Solanales</taxon>
        <taxon>Solanaceae</taxon>
        <taxon>Nicotianoideae</taxon>
        <taxon>Nicotianeae</taxon>
        <taxon>Nicotiana</taxon>
    </lineage>
</organism>
<dbReference type="Proteomes" id="UP000790787">
    <property type="component" value="Chromosome 20"/>
</dbReference>
<keyword evidence="1" id="KW-1185">Reference proteome</keyword>
<sequence length="323" mass="37023">MTGDKQLFKTIIILDGGMVTFGDKSKGNVIGIGKVPLNSTCDVDEVYLVDELGYNLLNLFGPTRTSSIGGRKYTFVIIDDFSRFTWVIFLSHKDKALSNFEVFYKKVQREKGYYISTIRRDHGGEFENRAFENFYNDQGISHNFSSPKSPQQNRVVEHKNRTLQDMGITTKRSQKFNSHVALISQLEPKKVDEALKDDYLIKAMKDELDQFEKNKVWDFVPKPSNTSILGTKWVFKNKLNKSGQVVCNKARVVSQGYSQQEGIDYDETFVHVARLKSIRILLDFAAHKGFKLFQMNVKRVFLNGYISEEVYVKQPPGFVSDSC</sequence>
<dbReference type="RefSeq" id="XP_075097365.1">
    <property type="nucleotide sequence ID" value="XM_075241264.1"/>
</dbReference>
<reference evidence="1" key="1">
    <citation type="journal article" date="2014" name="Nat. Commun.">
        <title>The tobacco genome sequence and its comparison with those of tomato and potato.</title>
        <authorList>
            <person name="Sierro N."/>
            <person name="Battey J.N."/>
            <person name="Ouadi S."/>
            <person name="Bakaher N."/>
            <person name="Bovet L."/>
            <person name="Willig A."/>
            <person name="Goepfert S."/>
            <person name="Peitsch M.C."/>
            <person name="Ivanov N.V."/>
        </authorList>
    </citation>
    <scope>NUCLEOTIDE SEQUENCE [LARGE SCALE GENOMIC DNA]</scope>
</reference>
<evidence type="ECO:0000313" key="2">
    <source>
        <dbReference type="RefSeq" id="XP_075097365.1"/>
    </source>
</evidence>